<dbReference type="PROSITE" id="PS50240">
    <property type="entry name" value="TRYPSIN_DOM"/>
    <property type="match status" value="1"/>
</dbReference>
<dbReference type="EMBL" id="NCKV01004942">
    <property type="protein sequence ID" value="RWS24387.1"/>
    <property type="molecule type" value="Genomic_DNA"/>
</dbReference>
<dbReference type="OrthoDB" id="6436501at2759"/>
<keyword evidence="5" id="KW-1185">Reference proteome</keyword>
<comment type="similarity">
    <text evidence="2">Belongs to the peptidase S1 family. CLIP subfamily.</text>
</comment>
<dbReference type="GO" id="GO:0006508">
    <property type="term" value="P:proteolysis"/>
    <property type="evidence" value="ECO:0007669"/>
    <property type="project" value="InterPro"/>
</dbReference>
<gene>
    <name evidence="4" type="ORF">B4U80_13231</name>
</gene>
<evidence type="ECO:0000256" key="2">
    <source>
        <dbReference type="ARBA" id="ARBA00024195"/>
    </source>
</evidence>
<evidence type="ECO:0000256" key="1">
    <source>
        <dbReference type="ARBA" id="ARBA00023157"/>
    </source>
</evidence>
<reference evidence="4 5" key="1">
    <citation type="journal article" date="2018" name="Gigascience">
        <title>Genomes of trombidid mites reveal novel predicted allergens and laterally-transferred genes associated with secondary metabolism.</title>
        <authorList>
            <person name="Dong X."/>
            <person name="Chaisiri K."/>
            <person name="Xia D."/>
            <person name="Armstrong S.D."/>
            <person name="Fang Y."/>
            <person name="Donnelly M.J."/>
            <person name="Kadowaki T."/>
            <person name="McGarry J.W."/>
            <person name="Darby A.C."/>
            <person name="Makepeace B.L."/>
        </authorList>
    </citation>
    <scope>NUCLEOTIDE SEQUENCE [LARGE SCALE GENOMIC DNA]</scope>
    <source>
        <strain evidence="4">UoL-UT</strain>
    </source>
</reference>
<dbReference type="STRING" id="299467.A0A443SA42"/>
<dbReference type="AlphaFoldDB" id="A0A443SA42"/>
<feature type="domain" description="Peptidase S1" evidence="3">
    <location>
        <begin position="1"/>
        <end position="113"/>
    </location>
</feature>
<proteinExistence type="inferred from homology"/>
<accession>A0A443SA42</accession>
<name>A0A443SA42_9ACAR</name>
<evidence type="ECO:0000313" key="5">
    <source>
        <dbReference type="Proteomes" id="UP000288716"/>
    </source>
</evidence>
<dbReference type="InterPro" id="IPR009003">
    <property type="entry name" value="Peptidase_S1_PA"/>
</dbReference>
<dbReference type="PANTHER" id="PTHR24256">
    <property type="entry name" value="TRYPTASE-RELATED"/>
    <property type="match status" value="1"/>
</dbReference>
<dbReference type="InterPro" id="IPR001254">
    <property type="entry name" value="Trypsin_dom"/>
</dbReference>
<comment type="caution">
    <text evidence="4">The sequence shown here is derived from an EMBL/GenBank/DDBJ whole genome shotgun (WGS) entry which is preliminary data.</text>
</comment>
<dbReference type="VEuPathDB" id="VectorBase:LDEU007653"/>
<dbReference type="Gene3D" id="2.40.10.10">
    <property type="entry name" value="Trypsin-like serine proteases"/>
    <property type="match status" value="1"/>
</dbReference>
<dbReference type="SUPFAM" id="SSF50494">
    <property type="entry name" value="Trypsin-like serine proteases"/>
    <property type="match status" value="1"/>
</dbReference>
<sequence length="120" mass="13490">MDKFTELTVAGWGLTEPWGPDPSDELMEVTLKHYPRENCSRDWEGLDPSQFCAGDYGKGVCWGDSGSPAMVRYKGRMSVLGITKRSDPPCGSKPNNVFTKVTSFLKWIKYHTKDAEYCNS</sequence>
<evidence type="ECO:0000259" key="3">
    <source>
        <dbReference type="PROSITE" id="PS50240"/>
    </source>
</evidence>
<dbReference type="Proteomes" id="UP000288716">
    <property type="component" value="Unassembled WGS sequence"/>
</dbReference>
<dbReference type="GO" id="GO:0004252">
    <property type="term" value="F:serine-type endopeptidase activity"/>
    <property type="evidence" value="ECO:0007669"/>
    <property type="project" value="InterPro"/>
</dbReference>
<dbReference type="InterPro" id="IPR051487">
    <property type="entry name" value="Ser/Thr_Proteases_Immune/Dev"/>
</dbReference>
<protein>
    <submittedName>
        <fullName evidence="4">Prophenoloxidase activating proteinase-2-like protein</fullName>
    </submittedName>
</protein>
<dbReference type="Pfam" id="PF00089">
    <property type="entry name" value="Trypsin"/>
    <property type="match status" value="1"/>
</dbReference>
<evidence type="ECO:0000313" key="4">
    <source>
        <dbReference type="EMBL" id="RWS24387.1"/>
    </source>
</evidence>
<dbReference type="InterPro" id="IPR043504">
    <property type="entry name" value="Peptidase_S1_PA_chymotrypsin"/>
</dbReference>
<keyword evidence="1" id="KW-1015">Disulfide bond</keyword>
<organism evidence="4 5">
    <name type="scientific">Leptotrombidium deliense</name>
    <dbReference type="NCBI Taxonomy" id="299467"/>
    <lineage>
        <taxon>Eukaryota</taxon>
        <taxon>Metazoa</taxon>
        <taxon>Ecdysozoa</taxon>
        <taxon>Arthropoda</taxon>
        <taxon>Chelicerata</taxon>
        <taxon>Arachnida</taxon>
        <taxon>Acari</taxon>
        <taxon>Acariformes</taxon>
        <taxon>Trombidiformes</taxon>
        <taxon>Prostigmata</taxon>
        <taxon>Anystina</taxon>
        <taxon>Parasitengona</taxon>
        <taxon>Trombiculoidea</taxon>
        <taxon>Trombiculidae</taxon>
        <taxon>Leptotrombidium</taxon>
    </lineage>
</organism>